<dbReference type="EMBL" id="BNAS01000004">
    <property type="protein sequence ID" value="GHH74676.1"/>
    <property type="molecule type" value="Genomic_DNA"/>
</dbReference>
<gene>
    <name evidence="1" type="ORF">GCM10017772_28950</name>
</gene>
<dbReference type="InterPro" id="IPR012349">
    <property type="entry name" value="Split_barrel_FMN-bd"/>
</dbReference>
<dbReference type="Proteomes" id="UP000627369">
    <property type="component" value="Unassembled WGS sequence"/>
</dbReference>
<evidence type="ECO:0000313" key="1">
    <source>
        <dbReference type="EMBL" id="GHH74676.1"/>
    </source>
</evidence>
<protein>
    <submittedName>
        <fullName evidence="1">Nitroreductase</fullName>
    </submittedName>
</protein>
<accession>A0A919FYF8</accession>
<organism evidence="1 2">
    <name type="scientific">Promicromonospora soli</name>
    <dbReference type="NCBI Taxonomy" id="2035533"/>
    <lineage>
        <taxon>Bacteria</taxon>
        <taxon>Bacillati</taxon>
        <taxon>Actinomycetota</taxon>
        <taxon>Actinomycetes</taxon>
        <taxon>Micrococcales</taxon>
        <taxon>Promicromonosporaceae</taxon>
        <taxon>Promicromonospora</taxon>
    </lineage>
</organism>
<comment type="caution">
    <text evidence="1">The sequence shown here is derived from an EMBL/GenBank/DDBJ whole genome shotgun (WGS) entry which is preliminary data.</text>
</comment>
<evidence type="ECO:0000313" key="2">
    <source>
        <dbReference type="Proteomes" id="UP000627369"/>
    </source>
</evidence>
<name>A0A919FYF8_9MICO</name>
<dbReference type="InterPro" id="IPR004378">
    <property type="entry name" value="F420H2_quin_Rdtase"/>
</dbReference>
<sequence>MTSYQRPGWFTRNIANPVVGGLGKIGISVLGSRVLEVRGRKTGELRRTPVNLLRLRGQSYLVAARGITNWVRNARADGGRVITVLGRKREEWILEELTADEAVPVLRSYLRRWKWEVGAFFPPGTSADMPEADLAALAAEHPVFELLPR</sequence>
<keyword evidence="2" id="KW-1185">Reference proteome</keyword>
<reference evidence="1" key="2">
    <citation type="submission" date="2020-09" db="EMBL/GenBank/DDBJ databases">
        <authorList>
            <person name="Sun Q."/>
            <person name="Zhou Y."/>
        </authorList>
    </citation>
    <scope>NUCLEOTIDE SEQUENCE</scope>
    <source>
        <strain evidence="1">CGMCC 4.7398</strain>
    </source>
</reference>
<dbReference type="AlphaFoldDB" id="A0A919FYF8"/>
<dbReference type="GO" id="GO:0016491">
    <property type="term" value="F:oxidoreductase activity"/>
    <property type="evidence" value="ECO:0007669"/>
    <property type="project" value="InterPro"/>
</dbReference>
<dbReference type="Pfam" id="PF04075">
    <property type="entry name" value="F420H2_quin_red"/>
    <property type="match status" value="1"/>
</dbReference>
<dbReference type="Gene3D" id="2.30.110.10">
    <property type="entry name" value="Electron Transport, Fmn-binding Protein, Chain A"/>
    <property type="match status" value="1"/>
</dbReference>
<reference evidence="1" key="1">
    <citation type="journal article" date="2014" name="Int. J. Syst. Evol. Microbiol.">
        <title>Complete genome sequence of Corynebacterium casei LMG S-19264T (=DSM 44701T), isolated from a smear-ripened cheese.</title>
        <authorList>
            <consortium name="US DOE Joint Genome Institute (JGI-PGF)"/>
            <person name="Walter F."/>
            <person name="Albersmeier A."/>
            <person name="Kalinowski J."/>
            <person name="Ruckert C."/>
        </authorList>
    </citation>
    <scope>NUCLEOTIDE SEQUENCE</scope>
    <source>
        <strain evidence="1">CGMCC 4.7398</strain>
    </source>
</reference>
<proteinExistence type="predicted"/>
<dbReference type="RefSeq" id="WP_189669972.1">
    <property type="nucleotide sequence ID" value="NZ_BNAS01000004.1"/>
</dbReference>